<dbReference type="PANTHER" id="PTHR30386">
    <property type="entry name" value="MEMBRANE FUSION SUBUNIT OF EMRAB-TOLC MULTIDRUG EFFLUX PUMP"/>
    <property type="match status" value="1"/>
</dbReference>
<reference evidence="3 4" key="1">
    <citation type="submission" date="2019-12" db="EMBL/GenBank/DDBJ databases">
        <title>Novel species isolated from a subtropical stream in China.</title>
        <authorList>
            <person name="Lu H."/>
        </authorList>
    </citation>
    <scope>NUCLEOTIDE SEQUENCE [LARGE SCALE GENOMIC DNA]</scope>
    <source>
        <strain evidence="3 4">FT127W</strain>
    </source>
</reference>
<sequence length="428" mass="46301">MNSLFRDQAIHHKSHRLHGAVILARTWSYPALTLFFCCLIAAIVIFALYFGFSRKETVSGMLVPERGSVRLATPQAGVISRLYVGEGQAVRVGDPLYLLSSERTSASGATQAAINQSLQARIAHLRQELEQQGRQRGNKGEELAQRLASLDASLRQIDGELALRRQKVQIMREVSSNVADLARDGAVSRNAASDKAAELMEQQARIAALEGSRLATQRELVALAASRADLPLQSGREASQLQRDIEALKQAASESEAQRELLVRAGQPGRVAAIVLDQGQAVAADQRVASLLPQDSVLEAELYVPTRAAGFIRPGTEVLLRYDAFPYQKFGQYTGRVRQISQATAPFGELQRAAGYAATGAGAAGAAALGAAEPVYRIRVRLDAQQITAAGQRRPLMPGMQLGATLVLEHRTLAEWALEPLLGMRGRL</sequence>
<keyword evidence="2" id="KW-1133">Transmembrane helix</keyword>
<comment type="caution">
    <text evidence="3">The sequence shown here is derived from an EMBL/GenBank/DDBJ whole genome shotgun (WGS) entry which is preliminary data.</text>
</comment>
<organism evidence="3 4">
    <name type="scientific">Pseudoduganella aquatica</name>
    <dbReference type="NCBI Taxonomy" id="2660641"/>
    <lineage>
        <taxon>Bacteria</taxon>
        <taxon>Pseudomonadati</taxon>
        <taxon>Pseudomonadota</taxon>
        <taxon>Betaproteobacteria</taxon>
        <taxon>Burkholderiales</taxon>
        <taxon>Oxalobacteraceae</taxon>
        <taxon>Telluria group</taxon>
        <taxon>Pseudoduganella</taxon>
    </lineage>
</organism>
<feature type="coiled-coil region" evidence="1">
    <location>
        <begin position="238"/>
        <end position="265"/>
    </location>
</feature>
<keyword evidence="2" id="KW-0472">Membrane</keyword>
<evidence type="ECO:0000256" key="1">
    <source>
        <dbReference type="SAM" id="Coils"/>
    </source>
</evidence>
<keyword evidence="2" id="KW-0812">Transmembrane</keyword>
<evidence type="ECO:0000313" key="3">
    <source>
        <dbReference type="EMBL" id="MYN09931.1"/>
    </source>
</evidence>
<dbReference type="EMBL" id="WWCU01000029">
    <property type="protein sequence ID" value="MYN09931.1"/>
    <property type="molecule type" value="Genomic_DNA"/>
</dbReference>
<accession>A0A7X4HEV9</accession>
<feature type="transmembrane region" description="Helical" evidence="2">
    <location>
        <begin position="27"/>
        <end position="52"/>
    </location>
</feature>
<protein>
    <submittedName>
        <fullName evidence="3">HlyD family efflux transporter periplasmic adaptor subunit</fullName>
    </submittedName>
</protein>
<dbReference type="Proteomes" id="UP000450676">
    <property type="component" value="Unassembled WGS sequence"/>
</dbReference>
<evidence type="ECO:0000313" key="4">
    <source>
        <dbReference type="Proteomes" id="UP000450676"/>
    </source>
</evidence>
<evidence type="ECO:0000256" key="2">
    <source>
        <dbReference type="SAM" id="Phobius"/>
    </source>
</evidence>
<dbReference type="PANTHER" id="PTHR30386:SF28">
    <property type="entry name" value="EXPORTED PROTEIN"/>
    <property type="match status" value="1"/>
</dbReference>
<dbReference type="Gene3D" id="2.40.50.100">
    <property type="match status" value="1"/>
</dbReference>
<keyword evidence="4" id="KW-1185">Reference proteome</keyword>
<dbReference type="Gene3D" id="2.40.30.170">
    <property type="match status" value="1"/>
</dbReference>
<gene>
    <name evidence="3" type="ORF">GTP77_21665</name>
</gene>
<name>A0A7X4HEV9_9BURK</name>
<dbReference type="AlphaFoldDB" id="A0A7X4HEV9"/>
<keyword evidence="1" id="KW-0175">Coiled coil</keyword>
<dbReference type="InterPro" id="IPR050739">
    <property type="entry name" value="MFP"/>
</dbReference>
<proteinExistence type="predicted"/>
<dbReference type="PRINTS" id="PR01490">
    <property type="entry name" value="RTXTOXIND"/>
</dbReference>
<dbReference type="RefSeq" id="WP_161074228.1">
    <property type="nucleotide sequence ID" value="NZ_CP086370.1"/>
</dbReference>